<name>G7Y6W5_CLOSI</name>
<keyword evidence="2" id="KW-1185">Reference proteome</keyword>
<evidence type="ECO:0000313" key="2">
    <source>
        <dbReference type="Proteomes" id="UP000008909"/>
    </source>
</evidence>
<evidence type="ECO:0000313" key="1">
    <source>
        <dbReference type="EMBL" id="GAA48700.1"/>
    </source>
</evidence>
<sequence>MAAHNHPCTVRLANLEKRSHRLETDRCLLDAFSEINTDQSSNAIKNRFYDSFKTPLKILKGHVSLGVSEVRMRKRADLAHRWPSHRYRHCMQLSNTVVPNRRRALEEGSKTYSFGKNNFGVLLMSGILTAAEYSYNEIDVQKAMTFSGSPLHSGECLCIKSLLIRKQNSITSQPNTTLAACIRAANFSTTKVLTGYSSLE</sequence>
<dbReference type="EMBL" id="DF142904">
    <property type="protein sequence ID" value="GAA48700.1"/>
    <property type="molecule type" value="Genomic_DNA"/>
</dbReference>
<dbReference type="Proteomes" id="UP000008909">
    <property type="component" value="Unassembled WGS sequence"/>
</dbReference>
<reference evidence="1" key="1">
    <citation type="journal article" date="2011" name="Genome Biol.">
        <title>The draft genome of the carcinogenic human liver fluke Clonorchis sinensis.</title>
        <authorList>
            <person name="Wang X."/>
            <person name="Chen W."/>
            <person name="Huang Y."/>
            <person name="Sun J."/>
            <person name="Men J."/>
            <person name="Liu H."/>
            <person name="Luo F."/>
            <person name="Guo L."/>
            <person name="Lv X."/>
            <person name="Deng C."/>
            <person name="Zhou C."/>
            <person name="Fan Y."/>
            <person name="Li X."/>
            <person name="Huang L."/>
            <person name="Hu Y."/>
            <person name="Liang C."/>
            <person name="Hu X."/>
            <person name="Xu J."/>
            <person name="Yu X."/>
        </authorList>
    </citation>
    <scope>NUCLEOTIDE SEQUENCE [LARGE SCALE GENOMIC DNA]</scope>
    <source>
        <strain evidence="1">Henan</strain>
    </source>
</reference>
<reference key="2">
    <citation type="submission" date="2011-10" db="EMBL/GenBank/DDBJ databases">
        <title>The genome and transcriptome sequence of Clonorchis sinensis provide insights into the carcinogenic liver fluke.</title>
        <authorList>
            <person name="Wang X."/>
            <person name="Huang Y."/>
            <person name="Chen W."/>
            <person name="Liu H."/>
            <person name="Guo L."/>
            <person name="Chen Y."/>
            <person name="Luo F."/>
            <person name="Zhou W."/>
            <person name="Sun J."/>
            <person name="Mao Q."/>
            <person name="Liang P."/>
            <person name="Zhou C."/>
            <person name="Tian Y."/>
            <person name="Men J."/>
            <person name="Lv X."/>
            <person name="Huang L."/>
            <person name="Zhou J."/>
            <person name="Hu Y."/>
            <person name="Li R."/>
            <person name="Zhang F."/>
            <person name="Lei H."/>
            <person name="Li X."/>
            <person name="Hu X."/>
            <person name="Liang C."/>
            <person name="Xu J."/>
            <person name="Wu Z."/>
            <person name="Yu X."/>
        </authorList>
    </citation>
    <scope>NUCLEOTIDE SEQUENCE</scope>
    <source>
        <strain>Henan</strain>
    </source>
</reference>
<organism evidence="1 2">
    <name type="scientific">Clonorchis sinensis</name>
    <name type="common">Chinese liver fluke</name>
    <dbReference type="NCBI Taxonomy" id="79923"/>
    <lineage>
        <taxon>Eukaryota</taxon>
        <taxon>Metazoa</taxon>
        <taxon>Spiralia</taxon>
        <taxon>Lophotrochozoa</taxon>
        <taxon>Platyhelminthes</taxon>
        <taxon>Trematoda</taxon>
        <taxon>Digenea</taxon>
        <taxon>Opisthorchiida</taxon>
        <taxon>Opisthorchiata</taxon>
        <taxon>Opisthorchiidae</taxon>
        <taxon>Clonorchis</taxon>
    </lineage>
</organism>
<protein>
    <submittedName>
        <fullName evidence="1">Uncharacterized protein</fullName>
    </submittedName>
</protein>
<dbReference type="AlphaFoldDB" id="G7Y6W5"/>
<proteinExistence type="predicted"/>
<accession>G7Y6W5</accession>
<gene>
    <name evidence="1" type="ORF">CLF_101930</name>
</gene>